<organism evidence="1 2">
    <name type="scientific">Dryococelus australis</name>
    <dbReference type="NCBI Taxonomy" id="614101"/>
    <lineage>
        <taxon>Eukaryota</taxon>
        <taxon>Metazoa</taxon>
        <taxon>Ecdysozoa</taxon>
        <taxon>Arthropoda</taxon>
        <taxon>Hexapoda</taxon>
        <taxon>Insecta</taxon>
        <taxon>Pterygota</taxon>
        <taxon>Neoptera</taxon>
        <taxon>Polyneoptera</taxon>
        <taxon>Phasmatodea</taxon>
        <taxon>Verophasmatodea</taxon>
        <taxon>Anareolatae</taxon>
        <taxon>Phasmatidae</taxon>
        <taxon>Eurycanthinae</taxon>
        <taxon>Dryococelus</taxon>
    </lineage>
</organism>
<sequence>MKGRGKQDIPEKTRWPAASCDAIPTCGNPGVTRPGIEPGSPWWEASRLTAQRPRPPGRRRLEPRAGYISALLVGEVLLPVLPRAQSGDITIADLGGCLWTVRLAHLLTCTAEPSASLRASSRRLALDLSPNPECWIELQIFTNGTENSAGQCRWSAGFLEALPFSPIPRRTAVLVEIASLAKHSVSQFKRLVDARFNAVFMFLSKYRPLTVTSNISEVLLTGYSSASCKQNTTRLPPMANRVRFSRMFTCGMPLFGMFSRGSPMSSAFEFRRCFIDLEVLARGGRADRRGLSGRVTCEGGGGSFLPSPHLTGTPPLHLVPVAADP</sequence>
<proteinExistence type="predicted"/>
<evidence type="ECO:0000313" key="2">
    <source>
        <dbReference type="Proteomes" id="UP001159363"/>
    </source>
</evidence>
<dbReference type="EMBL" id="JARBHB010000013">
    <property type="protein sequence ID" value="KAJ8870513.1"/>
    <property type="molecule type" value="Genomic_DNA"/>
</dbReference>
<gene>
    <name evidence="1" type="ORF">PR048_029536</name>
</gene>
<evidence type="ECO:0000313" key="1">
    <source>
        <dbReference type="EMBL" id="KAJ8870513.1"/>
    </source>
</evidence>
<keyword evidence="2" id="KW-1185">Reference proteome</keyword>
<name>A0ABQ9GE01_9NEOP</name>
<accession>A0ABQ9GE01</accession>
<dbReference type="Proteomes" id="UP001159363">
    <property type="component" value="Chromosome 12"/>
</dbReference>
<reference evidence="1 2" key="1">
    <citation type="submission" date="2023-02" db="EMBL/GenBank/DDBJ databases">
        <title>LHISI_Scaffold_Assembly.</title>
        <authorList>
            <person name="Stuart O.P."/>
            <person name="Cleave R."/>
            <person name="Magrath M.J.L."/>
            <person name="Mikheyev A.S."/>
        </authorList>
    </citation>
    <scope>NUCLEOTIDE SEQUENCE [LARGE SCALE GENOMIC DNA]</scope>
    <source>
        <strain evidence="1">Daus_M_001</strain>
        <tissue evidence="1">Leg muscle</tissue>
    </source>
</reference>
<protein>
    <submittedName>
        <fullName evidence="1">Uncharacterized protein</fullName>
    </submittedName>
</protein>
<comment type="caution">
    <text evidence="1">The sequence shown here is derived from an EMBL/GenBank/DDBJ whole genome shotgun (WGS) entry which is preliminary data.</text>
</comment>